<feature type="transmembrane region" description="Helical" evidence="1">
    <location>
        <begin position="21"/>
        <end position="45"/>
    </location>
</feature>
<keyword evidence="1" id="KW-1133">Transmembrane helix</keyword>
<gene>
    <name evidence="3" type="ORF">HNQ92_001747</name>
</gene>
<sequence>MLPLNLNLSIPSPQKKWVAHAARLGLVANGVVYLLLGGLTFAAAFEPGHSGENGKVDTLEWLGMRTYFGPFFLGLVGIGLLCYAVWRLVEGFLDSERLGNGLQGLAVRAGFLFTGGVYGVLSYFALRAALKIRSGPNGEESQNLLQKIVENTLGQWLVGAVGLGTIAIGLYQLYFAASGKYRKFINETKLEREAKRVLLNTGLVGYGAQGVVWLVVGYLIVHAALTSRAGDAGSLSSAFGFMKATYGSWMLAVVAVGMVSFGIFMLIRARYQPIRTP</sequence>
<evidence type="ECO:0000256" key="1">
    <source>
        <dbReference type="SAM" id="Phobius"/>
    </source>
</evidence>
<feature type="transmembrane region" description="Helical" evidence="1">
    <location>
        <begin position="153"/>
        <end position="176"/>
    </location>
</feature>
<dbReference type="Pfam" id="PF06724">
    <property type="entry name" value="DUF1206"/>
    <property type="match status" value="3"/>
</dbReference>
<dbReference type="Proteomes" id="UP000557307">
    <property type="component" value="Unassembled WGS sequence"/>
</dbReference>
<comment type="caution">
    <text evidence="3">The sequence shown here is derived from an EMBL/GenBank/DDBJ whole genome shotgun (WGS) entry which is preliminary data.</text>
</comment>
<evidence type="ECO:0000313" key="3">
    <source>
        <dbReference type="EMBL" id="MBB5283621.1"/>
    </source>
</evidence>
<feature type="domain" description="DUF1206" evidence="2">
    <location>
        <begin position="204"/>
        <end position="271"/>
    </location>
</feature>
<accession>A0A840TJM4</accession>
<name>A0A840TJM4_9BACT</name>
<feature type="transmembrane region" description="Helical" evidence="1">
    <location>
        <begin position="197"/>
        <end position="226"/>
    </location>
</feature>
<keyword evidence="4" id="KW-1185">Reference proteome</keyword>
<feature type="transmembrane region" description="Helical" evidence="1">
    <location>
        <begin position="65"/>
        <end position="86"/>
    </location>
</feature>
<dbReference type="InterPro" id="IPR009597">
    <property type="entry name" value="DUF1206"/>
</dbReference>
<feature type="transmembrane region" description="Helical" evidence="1">
    <location>
        <begin position="106"/>
        <end position="126"/>
    </location>
</feature>
<dbReference type="AlphaFoldDB" id="A0A840TJM4"/>
<keyword evidence="1" id="KW-0472">Membrane</keyword>
<keyword evidence="1" id="KW-0812">Transmembrane</keyword>
<dbReference type="RefSeq" id="WP_184173166.1">
    <property type="nucleotide sequence ID" value="NZ_JACHGF010000002.1"/>
</dbReference>
<evidence type="ECO:0000313" key="4">
    <source>
        <dbReference type="Proteomes" id="UP000557307"/>
    </source>
</evidence>
<feature type="transmembrane region" description="Helical" evidence="1">
    <location>
        <begin position="246"/>
        <end position="267"/>
    </location>
</feature>
<feature type="domain" description="DUF1206" evidence="2">
    <location>
        <begin position="109"/>
        <end position="177"/>
    </location>
</feature>
<feature type="domain" description="DUF1206" evidence="2">
    <location>
        <begin position="24"/>
        <end position="93"/>
    </location>
</feature>
<reference evidence="3 4" key="1">
    <citation type="submission" date="2020-08" db="EMBL/GenBank/DDBJ databases">
        <title>Genomic Encyclopedia of Type Strains, Phase IV (KMG-IV): sequencing the most valuable type-strain genomes for metagenomic binning, comparative biology and taxonomic classification.</title>
        <authorList>
            <person name="Goeker M."/>
        </authorList>
    </citation>
    <scope>NUCLEOTIDE SEQUENCE [LARGE SCALE GENOMIC DNA]</scope>
    <source>
        <strain evidence="3 4">DSM 105074</strain>
    </source>
</reference>
<protein>
    <submittedName>
        <fullName evidence="3">Multisubunit Na+/H+ antiporter MnhB subunit</fullName>
    </submittedName>
</protein>
<evidence type="ECO:0000259" key="2">
    <source>
        <dbReference type="Pfam" id="PF06724"/>
    </source>
</evidence>
<proteinExistence type="predicted"/>
<organism evidence="3 4">
    <name type="scientific">Rhabdobacter roseus</name>
    <dbReference type="NCBI Taxonomy" id="1655419"/>
    <lineage>
        <taxon>Bacteria</taxon>
        <taxon>Pseudomonadati</taxon>
        <taxon>Bacteroidota</taxon>
        <taxon>Cytophagia</taxon>
        <taxon>Cytophagales</taxon>
        <taxon>Cytophagaceae</taxon>
        <taxon>Rhabdobacter</taxon>
    </lineage>
</organism>
<dbReference type="EMBL" id="JACHGF010000002">
    <property type="protein sequence ID" value="MBB5283621.1"/>
    <property type="molecule type" value="Genomic_DNA"/>
</dbReference>